<proteinExistence type="predicted"/>
<evidence type="ECO:0000313" key="1">
    <source>
        <dbReference type="WBParaSite" id="TTAC_0001037401-mRNA-1"/>
    </source>
</evidence>
<name>A0A0R3X9Z7_HYDTA</name>
<dbReference type="AlphaFoldDB" id="A0A0R3X9Z7"/>
<reference evidence="1" key="1">
    <citation type="submission" date="2017-02" db="UniProtKB">
        <authorList>
            <consortium name="WormBaseParasite"/>
        </authorList>
    </citation>
    <scope>IDENTIFICATION</scope>
</reference>
<protein>
    <submittedName>
        <fullName evidence="1">Integrase_H2C2 domain-containing protein</fullName>
    </submittedName>
</protein>
<organism evidence="1">
    <name type="scientific">Hydatigena taeniaeformis</name>
    <name type="common">Feline tapeworm</name>
    <name type="synonym">Taenia taeniaeformis</name>
    <dbReference type="NCBI Taxonomy" id="6205"/>
    <lineage>
        <taxon>Eukaryota</taxon>
        <taxon>Metazoa</taxon>
        <taxon>Spiralia</taxon>
        <taxon>Lophotrochozoa</taxon>
        <taxon>Platyhelminthes</taxon>
        <taxon>Cestoda</taxon>
        <taxon>Eucestoda</taxon>
        <taxon>Cyclophyllidea</taxon>
        <taxon>Taeniidae</taxon>
        <taxon>Hydatigera</taxon>
    </lineage>
</organism>
<dbReference type="WBParaSite" id="TTAC_0001037401-mRNA-1">
    <property type="protein sequence ID" value="TTAC_0001037401-mRNA-1"/>
    <property type="gene ID" value="TTAC_0001037401"/>
</dbReference>
<sequence>LTVVVATPVSEGCMLLVTCCCTRRYGNPRSSSRRMMLDGRVERSMTSTQAVMRNPLLVDKLPKMHWNLCRLALDSCRRCNHREAAFDKVDFQADEEEVLKQ</sequence>
<accession>A0A0R3X9Z7</accession>